<name>A0A0F5JU92_9BURK</name>
<protein>
    <submittedName>
        <fullName evidence="1">Uncharacterized protein</fullName>
    </submittedName>
</protein>
<dbReference type="Proteomes" id="UP000033618">
    <property type="component" value="Unassembled WGS sequence"/>
</dbReference>
<reference evidence="1 2" key="1">
    <citation type="submission" date="2015-03" db="EMBL/GenBank/DDBJ databases">
        <title>Draft Genome Sequence of Burkholderia andropogonis type strain ICMP2807, isolated from Sorghum bicolor.</title>
        <authorList>
            <person name="Lopes-Santos L."/>
            <person name="Castro D.B."/>
            <person name="Ottoboni L.M."/>
            <person name="Park D."/>
            <person name="Weirc B.S."/>
            <person name="Destefano S.A."/>
        </authorList>
    </citation>
    <scope>NUCLEOTIDE SEQUENCE [LARGE SCALE GENOMIC DNA]</scope>
    <source>
        <strain evidence="1 2">ICMP2807</strain>
    </source>
</reference>
<sequence>MGQTNKPWLFQIPYLPPTSHPLFQIQQLFRTLHRVERRTRSTRANHPLAPMVPTLDQCYRLRQ</sequence>
<keyword evidence="2" id="KW-1185">Reference proteome</keyword>
<dbReference type="PATRIC" id="fig|28092.6.peg.6219"/>
<gene>
    <name evidence="1" type="ORF">WM40_26345</name>
</gene>
<comment type="caution">
    <text evidence="1">The sequence shown here is derived from an EMBL/GenBank/DDBJ whole genome shotgun (WGS) entry which is preliminary data.</text>
</comment>
<dbReference type="EMBL" id="LAQU01000123">
    <property type="protein sequence ID" value="KKB60917.1"/>
    <property type="molecule type" value="Genomic_DNA"/>
</dbReference>
<dbReference type="STRING" id="28092.WM40_26345"/>
<proteinExistence type="predicted"/>
<dbReference type="AlphaFoldDB" id="A0A0F5JU92"/>
<accession>A0A0F5JU92</accession>
<organism evidence="1 2">
    <name type="scientific">Robbsia andropogonis</name>
    <dbReference type="NCBI Taxonomy" id="28092"/>
    <lineage>
        <taxon>Bacteria</taxon>
        <taxon>Pseudomonadati</taxon>
        <taxon>Pseudomonadota</taxon>
        <taxon>Betaproteobacteria</taxon>
        <taxon>Burkholderiales</taxon>
        <taxon>Burkholderiaceae</taxon>
        <taxon>Robbsia</taxon>
    </lineage>
</organism>
<evidence type="ECO:0000313" key="1">
    <source>
        <dbReference type="EMBL" id="KKB60917.1"/>
    </source>
</evidence>
<evidence type="ECO:0000313" key="2">
    <source>
        <dbReference type="Proteomes" id="UP000033618"/>
    </source>
</evidence>